<sequence length="179" mass="20413">MTHLPALRFMPRWKMDGAGLVAWALLALAFSLLLAGCAVPEWQKPGTPRSEIERSMGRPTLSLPLDGGGTRLVYSRQPAGQQVYHMDFDASQRLVRVEQALTIERFHALRNGEDTRESVRQLFGPPALIERVYSFNGDIWTYRILENGIRRQAHVHIDPAGVVRRVMFTDEVFNDDDRR</sequence>
<evidence type="ECO:0000313" key="1">
    <source>
        <dbReference type="EMBL" id="PII37325.1"/>
    </source>
</evidence>
<reference evidence="1" key="1">
    <citation type="submission" date="2017-10" db="EMBL/GenBank/DDBJ databases">
        <title>Chryseobacterium sp. B5 is a hydrocarbonoclastic and plant growth promoting bacterium.</title>
        <authorList>
            <person name="Thijs S."/>
            <person name="Gkorezis P."/>
            <person name="Van Hamme J."/>
        </authorList>
    </citation>
    <scope>NUCLEOTIDE SEQUENCE</scope>
    <source>
        <strain evidence="1">B5</strain>
    </source>
</reference>
<name>A0A2G7TBN8_9FLAO</name>
<comment type="caution">
    <text evidence="1">The sequence shown here is derived from an EMBL/GenBank/DDBJ whole genome shotgun (WGS) entry which is preliminary data.</text>
</comment>
<evidence type="ECO:0008006" key="2">
    <source>
        <dbReference type="Google" id="ProtNLM"/>
    </source>
</evidence>
<accession>A0A2G7TBN8</accession>
<dbReference type="EMBL" id="PEKC01000003">
    <property type="protein sequence ID" value="PII37325.1"/>
    <property type="molecule type" value="Genomic_DNA"/>
</dbReference>
<gene>
    <name evidence="1" type="ORF">CTI11_01085</name>
</gene>
<proteinExistence type="predicted"/>
<protein>
    <recommendedName>
        <fullName evidence="2">Lipoprotein transmembrane</fullName>
    </recommendedName>
</protein>
<dbReference type="AlphaFoldDB" id="A0A2G7TBN8"/>
<organism evidence="1">
    <name type="scientific">Chryseobacterium sp. B5</name>
    <dbReference type="NCBI Taxonomy" id="2050562"/>
    <lineage>
        <taxon>Bacteria</taxon>
        <taxon>Pseudomonadati</taxon>
        <taxon>Bacteroidota</taxon>
        <taxon>Flavobacteriia</taxon>
        <taxon>Flavobacteriales</taxon>
        <taxon>Weeksellaceae</taxon>
        <taxon>Chryseobacterium group</taxon>
        <taxon>Chryseobacterium</taxon>
    </lineage>
</organism>